<organism evidence="10 11">
    <name type="scientific">Tumebacillus flagellatus</name>
    <dbReference type="NCBI Taxonomy" id="1157490"/>
    <lineage>
        <taxon>Bacteria</taxon>
        <taxon>Bacillati</taxon>
        <taxon>Bacillota</taxon>
        <taxon>Bacilli</taxon>
        <taxon>Bacillales</taxon>
        <taxon>Alicyclobacillaceae</taxon>
        <taxon>Tumebacillus</taxon>
    </lineage>
</organism>
<dbReference type="AlphaFoldDB" id="A0A074LQ25"/>
<evidence type="ECO:0000256" key="7">
    <source>
        <dbReference type="SAM" id="Phobius"/>
    </source>
</evidence>
<evidence type="ECO:0000256" key="1">
    <source>
        <dbReference type="ARBA" id="ARBA00004651"/>
    </source>
</evidence>
<keyword evidence="2 7" id="KW-0812">Transmembrane</keyword>
<dbReference type="PROSITE" id="PS50929">
    <property type="entry name" value="ABC_TM1F"/>
    <property type="match status" value="1"/>
</dbReference>
<dbReference type="InterPro" id="IPR003593">
    <property type="entry name" value="AAA+_ATPase"/>
</dbReference>
<accession>A0A074LQ25</accession>
<evidence type="ECO:0000313" key="11">
    <source>
        <dbReference type="Proteomes" id="UP000027931"/>
    </source>
</evidence>
<dbReference type="EMBL" id="JMIR01000020">
    <property type="protein sequence ID" value="KEO82580.1"/>
    <property type="molecule type" value="Genomic_DNA"/>
</dbReference>
<dbReference type="Gene3D" id="1.20.1560.10">
    <property type="entry name" value="ABC transporter type 1, transmembrane domain"/>
    <property type="match status" value="1"/>
</dbReference>
<dbReference type="InterPro" id="IPR003439">
    <property type="entry name" value="ABC_transporter-like_ATP-bd"/>
</dbReference>
<dbReference type="Proteomes" id="UP000027931">
    <property type="component" value="Unassembled WGS sequence"/>
</dbReference>
<evidence type="ECO:0000256" key="5">
    <source>
        <dbReference type="ARBA" id="ARBA00022989"/>
    </source>
</evidence>
<evidence type="ECO:0000313" key="10">
    <source>
        <dbReference type="EMBL" id="KEO82580.1"/>
    </source>
</evidence>
<comment type="subcellular location">
    <subcellularLocation>
        <location evidence="1">Cell membrane</location>
        <topology evidence="1">Multi-pass membrane protein</topology>
    </subcellularLocation>
</comment>
<evidence type="ECO:0000256" key="4">
    <source>
        <dbReference type="ARBA" id="ARBA00022840"/>
    </source>
</evidence>
<dbReference type="InterPro" id="IPR036640">
    <property type="entry name" value="ABC1_TM_sf"/>
</dbReference>
<feature type="transmembrane region" description="Helical" evidence="7">
    <location>
        <begin position="162"/>
        <end position="179"/>
    </location>
</feature>
<reference evidence="10 11" key="1">
    <citation type="journal article" date="2013" name="Int. J. Syst. Evol. Microbiol.">
        <title>Tumebacillus flagellatus sp. nov., an alpha-amylase/pullulanase-producing bacterium isolated from cassava wastewater.</title>
        <authorList>
            <person name="Wang Q."/>
            <person name="Xie N."/>
            <person name="Qin Y."/>
            <person name="Shen N."/>
            <person name="Zhu J."/>
            <person name="Mi H."/>
            <person name="Huang R."/>
        </authorList>
    </citation>
    <scope>NUCLEOTIDE SEQUENCE [LARGE SCALE GENOMIC DNA]</scope>
    <source>
        <strain evidence="10 11">GST4</strain>
    </source>
</reference>
<dbReference type="OrthoDB" id="1240423at2"/>
<feature type="transmembrane region" description="Helical" evidence="7">
    <location>
        <begin position="16"/>
        <end position="37"/>
    </location>
</feature>
<dbReference type="GO" id="GO:0016887">
    <property type="term" value="F:ATP hydrolysis activity"/>
    <property type="evidence" value="ECO:0007669"/>
    <property type="project" value="InterPro"/>
</dbReference>
<dbReference type="Pfam" id="PF00005">
    <property type="entry name" value="ABC_tran"/>
    <property type="match status" value="1"/>
</dbReference>
<dbReference type="CDD" id="cd07346">
    <property type="entry name" value="ABC_6TM_exporters"/>
    <property type="match status" value="1"/>
</dbReference>
<dbReference type="RefSeq" id="WP_038089852.1">
    <property type="nucleotide sequence ID" value="NZ_JMIR01000020.1"/>
</dbReference>
<dbReference type="Pfam" id="PF00664">
    <property type="entry name" value="ABC_membrane"/>
    <property type="match status" value="1"/>
</dbReference>
<keyword evidence="5 7" id="KW-1133">Transmembrane helix</keyword>
<keyword evidence="4" id="KW-0067">ATP-binding</keyword>
<dbReference type="eggNOG" id="COG1132">
    <property type="taxonomic scope" value="Bacteria"/>
</dbReference>
<gene>
    <name evidence="10" type="ORF">EL26_14435</name>
</gene>
<sequence length="586" mass="65806">MKTTQMLMQFIRFRPGLYAVDAVLVLSGWLLFLVPAYVGNHYFDSLSRGSSVSTEVWWLVALLVMSIVARILLMFANFYVDETFRHSIGSLLRKNLLSHILKLPAGRALLGSSGEAISRFREDIDESAEYLTWHGLLDVVGAAVFAVVSLVLMLLINVKITLVVFLPLILVAATAHMAGKRIDKYRRISRQSVGQVTEYIGEMFGSVQAIQVAHAEERVTKRFRELNDQRGRATVRENVFNSLLSSVFANVVDLGTGAILLLTARSITDGSFTVGEFAAFTYYLTWIAQLTRRFGMLTARYKQLHVSRQRLTTLLQGAADTELVRHGDVYLKGEFPEVPYVEKRDEHRFESLDVTDLTYVFPETKRGVENVNLQLKRGSLTVVTGRVGSGKSTLLRTVLGLLPQQSGEVRWNGEAVDDPGNFFVPPRAAYISQVPRLFSDSLKDNILMGLPEERVELERSVWTAVLDHDLQQLQNGMETMVGPRGVMLSGGQRQRSAAARMFVREPELYVMDDLSSALDVATEQTLWERLIEQRGEVTCLVATHRPSLLARADHIIILQEGRVVAEGTLEELLQTSEEMRRLWDGD</sequence>
<feature type="domain" description="ABC transmembrane type-1" evidence="9">
    <location>
        <begin position="22"/>
        <end position="303"/>
    </location>
</feature>
<dbReference type="PANTHER" id="PTHR24221">
    <property type="entry name" value="ATP-BINDING CASSETTE SUB-FAMILY B"/>
    <property type="match status" value="1"/>
</dbReference>
<feature type="transmembrane region" description="Helical" evidence="7">
    <location>
        <begin position="57"/>
        <end position="80"/>
    </location>
</feature>
<name>A0A074LQ25_9BACL</name>
<protein>
    <recommendedName>
        <fullName evidence="12">ABC transporter ATP-binding protein</fullName>
    </recommendedName>
</protein>
<keyword evidence="11" id="KW-1185">Reference proteome</keyword>
<dbReference type="PANTHER" id="PTHR24221:SF423">
    <property type="entry name" value="ABC TRANSPORTER"/>
    <property type="match status" value="1"/>
</dbReference>
<feature type="domain" description="ABC transporter" evidence="8">
    <location>
        <begin position="352"/>
        <end position="585"/>
    </location>
</feature>
<proteinExistence type="predicted"/>
<comment type="caution">
    <text evidence="10">The sequence shown here is derived from an EMBL/GenBank/DDBJ whole genome shotgun (WGS) entry which is preliminary data.</text>
</comment>
<keyword evidence="6 7" id="KW-0472">Membrane</keyword>
<dbReference type="InterPro" id="IPR027417">
    <property type="entry name" value="P-loop_NTPase"/>
</dbReference>
<dbReference type="SUPFAM" id="SSF90123">
    <property type="entry name" value="ABC transporter transmembrane region"/>
    <property type="match status" value="1"/>
</dbReference>
<dbReference type="STRING" id="1157490.EL26_14435"/>
<evidence type="ECO:0000259" key="9">
    <source>
        <dbReference type="PROSITE" id="PS50929"/>
    </source>
</evidence>
<dbReference type="PROSITE" id="PS50893">
    <property type="entry name" value="ABC_TRANSPORTER_2"/>
    <property type="match status" value="1"/>
</dbReference>
<dbReference type="GO" id="GO:0005524">
    <property type="term" value="F:ATP binding"/>
    <property type="evidence" value="ECO:0007669"/>
    <property type="project" value="UniProtKB-KW"/>
</dbReference>
<evidence type="ECO:0000259" key="8">
    <source>
        <dbReference type="PROSITE" id="PS50893"/>
    </source>
</evidence>
<dbReference type="GO" id="GO:0005886">
    <property type="term" value="C:plasma membrane"/>
    <property type="evidence" value="ECO:0007669"/>
    <property type="project" value="UniProtKB-SubCell"/>
</dbReference>
<keyword evidence="3" id="KW-0547">Nucleotide-binding</keyword>
<evidence type="ECO:0000256" key="2">
    <source>
        <dbReference type="ARBA" id="ARBA00022692"/>
    </source>
</evidence>
<dbReference type="SUPFAM" id="SSF52540">
    <property type="entry name" value="P-loop containing nucleoside triphosphate hydrolases"/>
    <property type="match status" value="1"/>
</dbReference>
<dbReference type="InterPro" id="IPR039421">
    <property type="entry name" value="Type_1_exporter"/>
</dbReference>
<evidence type="ECO:0000256" key="3">
    <source>
        <dbReference type="ARBA" id="ARBA00022741"/>
    </source>
</evidence>
<dbReference type="GO" id="GO:0140359">
    <property type="term" value="F:ABC-type transporter activity"/>
    <property type="evidence" value="ECO:0007669"/>
    <property type="project" value="InterPro"/>
</dbReference>
<dbReference type="InterPro" id="IPR011527">
    <property type="entry name" value="ABC1_TM_dom"/>
</dbReference>
<feature type="transmembrane region" description="Helical" evidence="7">
    <location>
        <begin position="136"/>
        <end position="156"/>
    </location>
</feature>
<evidence type="ECO:0008006" key="12">
    <source>
        <dbReference type="Google" id="ProtNLM"/>
    </source>
</evidence>
<dbReference type="Gene3D" id="3.40.50.300">
    <property type="entry name" value="P-loop containing nucleotide triphosphate hydrolases"/>
    <property type="match status" value="1"/>
</dbReference>
<evidence type="ECO:0000256" key="6">
    <source>
        <dbReference type="ARBA" id="ARBA00023136"/>
    </source>
</evidence>
<dbReference type="SMART" id="SM00382">
    <property type="entry name" value="AAA"/>
    <property type="match status" value="1"/>
</dbReference>